<evidence type="ECO:0000313" key="2">
    <source>
        <dbReference type="Proteomes" id="UP000250831"/>
    </source>
</evidence>
<dbReference type="EMBL" id="QCXX01000003">
    <property type="protein sequence ID" value="PUV24392.1"/>
    <property type="molecule type" value="Genomic_DNA"/>
</dbReference>
<dbReference type="RefSeq" id="WP_108634318.1">
    <property type="nucleotide sequence ID" value="NZ_QCXX01000003.1"/>
</dbReference>
<dbReference type="OrthoDB" id="1030341at2"/>
<protein>
    <submittedName>
        <fullName evidence="1">PRTRC system protein B</fullName>
    </submittedName>
</protein>
<proteinExistence type="predicted"/>
<dbReference type="AlphaFoldDB" id="A0A363NUA3"/>
<dbReference type="Pfam" id="PF14460">
    <property type="entry name" value="Prok-E2_D"/>
    <property type="match status" value="1"/>
</dbReference>
<comment type="caution">
    <text evidence="1">The sequence shown here is derived from an EMBL/GenBank/DDBJ whole genome shotgun (WGS) entry which is preliminary data.</text>
</comment>
<accession>A0A363NUA3</accession>
<reference evidence="1 2" key="1">
    <citation type="submission" date="2018-04" db="EMBL/GenBank/DDBJ databases">
        <title>Sphingobacterium sp. M46 Genome.</title>
        <authorList>
            <person name="Cheng J."/>
            <person name="Li Y."/>
        </authorList>
    </citation>
    <scope>NUCLEOTIDE SEQUENCE [LARGE SCALE GENOMIC DNA]</scope>
    <source>
        <strain evidence="1 2">M46</strain>
    </source>
</reference>
<name>A0A363NUA3_9SPHI</name>
<gene>
    <name evidence="1" type="ORF">DCO56_13690</name>
</gene>
<dbReference type="Proteomes" id="UP000250831">
    <property type="component" value="Unassembled WGS sequence"/>
</dbReference>
<evidence type="ECO:0000313" key="1">
    <source>
        <dbReference type="EMBL" id="PUV24392.1"/>
    </source>
</evidence>
<sequence length="241" mass="27197">MEDITNSFGTYFYPSTALVFYQSEGGYNDTYVEYFDMDRNGTPINAHPLTAGEAKKLATALNIDEENLNQLRSDGILPNNVLSFDAKSATIIWYTKAQFRELLIAEGLGIKSGTAHVPPMVWKADRESLHVYALTTNRKPTLNTPLHYAPFFNVYENGTVCMGTVDIKASETGSIKELMTLWESYFFNSYFSHLMADHNPVNGNCVLLWESLIGSESIFPNEFLIKNNKKLKDIIYESAKN</sequence>
<dbReference type="InterPro" id="IPR032787">
    <property type="entry name" value="Prok-E2_D"/>
</dbReference>
<keyword evidence="2" id="KW-1185">Reference proteome</keyword>
<organism evidence="1 2">
    <name type="scientific">Sphingobacterium athyrii</name>
    <dbReference type="NCBI Taxonomy" id="2152717"/>
    <lineage>
        <taxon>Bacteria</taxon>
        <taxon>Pseudomonadati</taxon>
        <taxon>Bacteroidota</taxon>
        <taxon>Sphingobacteriia</taxon>
        <taxon>Sphingobacteriales</taxon>
        <taxon>Sphingobacteriaceae</taxon>
        <taxon>Sphingobacterium</taxon>
    </lineage>
</organism>